<dbReference type="CDD" id="cd01650">
    <property type="entry name" value="RT_nLTR_like"/>
    <property type="match status" value="1"/>
</dbReference>
<comment type="caution">
    <text evidence="2">The sequence shown here is derived from an EMBL/GenBank/DDBJ whole genome shotgun (WGS) entry which is preliminary data.</text>
</comment>
<dbReference type="Pfam" id="PF00078">
    <property type="entry name" value="RVT_1"/>
    <property type="match status" value="1"/>
</dbReference>
<feature type="domain" description="Reverse transcriptase" evidence="1">
    <location>
        <begin position="367"/>
        <end position="644"/>
    </location>
</feature>
<reference evidence="2" key="1">
    <citation type="journal article" date="2022" name="Front. Genet.">
        <title>Chromosome-Scale Assembly of the Dendrobium nobile Genome Provides Insights Into the Molecular Mechanism of the Biosynthesis of the Medicinal Active Ingredient of Dendrobium.</title>
        <authorList>
            <person name="Xu Q."/>
            <person name="Niu S.-C."/>
            <person name="Li K.-L."/>
            <person name="Zheng P.-J."/>
            <person name="Zhang X.-J."/>
            <person name="Jia Y."/>
            <person name="Liu Y."/>
            <person name="Niu Y.-X."/>
            <person name="Yu L.-H."/>
            <person name="Chen D.-F."/>
            <person name="Zhang G.-Q."/>
        </authorList>
    </citation>
    <scope>NUCLEOTIDE SEQUENCE</scope>
    <source>
        <tissue evidence="2">Leaf</tissue>
    </source>
</reference>
<gene>
    <name evidence="2" type="ORF">KFK09_001758</name>
</gene>
<evidence type="ECO:0000313" key="2">
    <source>
        <dbReference type="EMBL" id="KAI0529211.1"/>
    </source>
</evidence>
<dbReference type="InterPro" id="IPR036691">
    <property type="entry name" value="Endo/exonu/phosph_ase_sf"/>
</dbReference>
<dbReference type="OrthoDB" id="783377at2759"/>
<dbReference type="SUPFAM" id="SSF56672">
    <property type="entry name" value="DNA/RNA polymerases"/>
    <property type="match status" value="1"/>
</dbReference>
<dbReference type="Proteomes" id="UP000829196">
    <property type="component" value="Unassembled WGS sequence"/>
</dbReference>
<evidence type="ECO:0000313" key="3">
    <source>
        <dbReference type="Proteomes" id="UP000829196"/>
    </source>
</evidence>
<dbReference type="PANTHER" id="PTHR31635:SF196">
    <property type="entry name" value="REVERSE TRANSCRIPTASE DOMAIN-CONTAINING PROTEIN-RELATED"/>
    <property type="match status" value="1"/>
</dbReference>
<dbReference type="PROSITE" id="PS50878">
    <property type="entry name" value="RT_POL"/>
    <property type="match status" value="1"/>
</dbReference>
<name>A0A8T3CB72_DENNO</name>
<sequence length="671" mass="76353">MLGTFQVSFQSNQSIIGTLTRSTTIAWDIAVVYANNDMYGRRQLWEDISNHLSAALPHVVGGDFNCILEPGEKKGGKPFTYSQSASEMGDFMAANDFVDPGFSGPAFTWTNNKDARSRILSRLDRFLVSSSILDNYQEMRVVHLTRVASDHCPILCSFKVGGRKAYSNWIKFEDVWTTYPRAWQIVLEKWKVPDSGSEATKLQRKCRRSLRALFFWSRNKMDRMNQLKEDLYGEIRILQEIEPGLLRFKLRPCDIRRRGNVIEQLNHPNGQPVTEQTEILHIIHGFFAQKWRGNTIIESDWPSLNAQAACMDRVTDLLEGDITREEVWNAVRSLGPNRAPGRDGISASFFKAFWDIVGEQVNLACLEFFSTGCMDQSWKETVIVLLPKIKSPNHPSNFRLISLCQTIYKIVAKILVNRIKGILPCLISEEQAAFMHGRSISNHCMLGQEIMNKFKISTAAKGWMAMKVDMEQAYDKMSWRTLELVILRMGFPLKFRSWVLSCVTAPRFTISVNGMMSDVIVAECGFRQGCPLSPYLFILCSELLSLHFKQNYGDLGVPIREGGPLVSHLLYADDVLFFAGATIPNVKKFLTILDDYCCWTGQRINSNKSAILFSKLVHSTSKHRLARLAGCRKVEEMDYLGVKLAMRRLTKADFGPLLLKLHNYTLSWGTR</sequence>
<dbReference type="InterPro" id="IPR000477">
    <property type="entry name" value="RT_dom"/>
</dbReference>
<dbReference type="PANTHER" id="PTHR31635">
    <property type="entry name" value="REVERSE TRANSCRIPTASE DOMAIN-CONTAINING PROTEIN-RELATED"/>
    <property type="match status" value="1"/>
</dbReference>
<accession>A0A8T3CB72</accession>
<protein>
    <recommendedName>
        <fullName evidence="1">Reverse transcriptase domain-containing protein</fullName>
    </recommendedName>
</protein>
<dbReference type="SUPFAM" id="SSF56219">
    <property type="entry name" value="DNase I-like"/>
    <property type="match status" value="1"/>
</dbReference>
<dbReference type="EMBL" id="JAGYWB010000002">
    <property type="protein sequence ID" value="KAI0529211.1"/>
    <property type="molecule type" value="Genomic_DNA"/>
</dbReference>
<dbReference type="InterPro" id="IPR043502">
    <property type="entry name" value="DNA/RNA_pol_sf"/>
</dbReference>
<organism evidence="2 3">
    <name type="scientific">Dendrobium nobile</name>
    <name type="common">Orchid</name>
    <dbReference type="NCBI Taxonomy" id="94219"/>
    <lineage>
        <taxon>Eukaryota</taxon>
        <taxon>Viridiplantae</taxon>
        <taxon>Streptophyta</taxon>
        <taxon>Embryophyta</taxon>
        <taxon>Tracheophyta</taxon>
        <taxon>Spermatophyta</taxon>
        <taxon>Magnoliopsida</taxon>
        <taxon>Liliopsida</taxon>
        <taxon>Asparagales</taxon>
        <taxon>Orchidaceae</taxon>
        <taxon>Epidendroideae</taxon>
        <taxon>Malaxideae</taxon>
        <taxon>Dendrobiinae</taxon>
        <taxon>Dendrobium</taxon>
    </lineage>
</organism>
<evidence type="ECO:0000259" key="1">
    <source>
        <dbReference type="PROSITE" id="PS50878"/>
    </source>
</evidence>
<dbReference type="Gene3D" id="3.60.10.10">
    <property type="entry name" value="Endonuclease/exonuclease/phosphatase"/>
    <property type="match status" value="1"/>
</dbReference>
<keyword evidence="3" id="KW-1185">Reference proteome</keyword>
<dbReference type="SMR" id="A0A8T3CB72"/>
<dbReference type="AlphaFoldDB" id="A0A8T3CB72"/>
<proteinExistence type="predicted"/>